<feature type="domain" description="Tyr recombinase" evidence="5">
    <location>
        <begin position="179"/>
        <end position="398"/>
    </location>
</feature>
<name>A0ABS4Z935_9ACTN</name>
<accession>A0ABS4Z935</accession>
<dbReference type="Pfam" id="PF14659">
    <property type="entry name" value="Phage_int_SAM_3"/>
    <property type="match status" value="1"/>
</dbReference>
<dbReference type="RefSeq" id="WP_210056102.1">
    <property type="nucleotide sequence ID" value="NZ_BAAAMH010000003.1"/>
</dbReference>
<reference evidence="7 8" key="1">
    <citation type="submission" date="2021-03" db="EMBL/GenBank/DDBJ databases">
        <title>Sequencing the genomes of 1000 actinobacteria strains.</title>
        <authorList>
            <person name="Klenk H.-P."/>
        </authorList>
    </citation>
    <scope>NUCLEOTIDE SEQUENCE [LARGE SCALE GENOMIC DNA]</scope>
    <source>
        <strain evidence="7 8">DSM 12936</strain>
    </source>
</reference>
<dbReference type="Pfam" id="PF00589">
    <property type="entry name" value="Phage_integrase"/>
    <property type="match status" value="1"/>
</dbReference>
<proteinExistence type="predicted"/>
<dbReference type="Gene3D" id="1.10.150.130">
    <property type="match status" value="1"/>
</dbReference>
<dbReference type="PANTHER" id="PTHR30349">
    <property type="entry name" value="PHAGE INTEGRASE-RELATED"/>
    <property type="match status" value="1"/>
</dbReference>
<evidence type="ECO:0000256" key="3">
    <source>
        <dbReference type="ARBA" id="ARBA00023172"/>
    </source>
</evidence>
<evidence type="ECO:0000313" key="8">
    <source>
        <dbReference type="Proteomes" id="UP000758168"/>
    </source>
</evidence>
<evidence type="ECO:0000256" key="2">
    <source>
        <dbReference type="ARBA" id="ARBA00023125"/>
    </source>
</evidence>
<gene>
    <name evidence="7" type="ORF">JOF54_002421</name>
</gene>
<dbReference type="InterPro" id="IPR004107">
    <property type="entry name" value="Integrase_SAM-like_N"/>
</dbReference>
<dbReference type="Gene3D" id="1.10.443.10">
    <property type="entry name" value="Intergrase catalytic core"/>
    <property type="match status" value="1"/>
</dbReference>
<keyword evidence="2 4" id="KW-0238">DNA-binding</keyword>
<dbReference type="InterPro" id="IPR011010">
    <property type="entry name" value="DNA_brk_join_enz"/>
</dbReference>
<dbReference type="SUPFAM" id="SSF56349">
    <property type="entry name" value="DNA breaking-rejoining enzymes"/>
    <property type="match status" value="1"/>
</dbReference>
<keyword evidence="1" id="KW-0229">DNA integration</keyword>
<evidence type="ECO:0000256" key="4">
    <source>
        <dbReference type="PROSITE-ProRule" id="PRU01248"/>
    </source>
</evidence>
<evidence type="ECO:0000259" key="5">
    <source>
        <dbReference type="PROSITE" id="PS51898"/>
    </source>
</evidence>
<evidence type="ECO:0000313" key="7">
    <source>
        <dbReference type="EMBL" id="MBP2417499.1"/>
    </source>
</evidence>
<organism evidence="7 8">
    <name type="scientific">Microlunatus capsulatus</name>
    <dbReference type="NCBI Taxonomy" id="99117"/>
    <lineage>
        <taxon>Bacteria</taxon>
        <taxon>Bacillati</taxon>
        <taxon>Actinomycetota</taxon>
        <taxon>Actinomycetes</taxon>
        <taxon>Propionibacteriales</taxon>
        <taxon>Propionibacteriaceae</taxon>
        <taxon>Microlunatus</taxon>
    </lineage>
</organism>
<evidence type="ECO:0000256" key="1">
    <source>
        <dbReference type="ARBA" id="ARBA00022908"/>
    </source>
</evidence>
<dbReference type="EMBL" id="JAGIOB010000001">
    <property type="protein sequence ID" value="MBP2417499.1"/>
    <property type="molecule type" value="Genomic_DNA"/>
</dbReference>
<keyword evidence="8" id="KW-1185">Reference proteome</keyword>
<dbReference type="InterPro" id="IPR044068">
    <property type="entry name" value="CB"/>
</dbReference>
<sequence>MTRQGNRRSTIYKGADGHWHGRVTVGLTEEGRVDRRHVMSRSKSVVVEKVRALEKARDQGQLGKVSERWTVEDWLEHWLENIARPFVKQDTYEGYRAAVRKHLVPGLGRHRLDALKPEHLERLYVAMLKLPTRRGTLMSPGRVHQVHRTLRAALNEAVRRGYITRNPAELAKTPTVEDHEVEPYTVAEVQLLFAAAGQERNGTRWVVALALGLRQGEALGLKWEDVDWDRAILTIRRSRVRPRWAHGCGGSCAHKYGGHCPQRQALRPDADTTKSKAGKRFVPLPAAILDLLRAHAATQELERQTAGQLWLNQGWIFATELGEPINPRTDWDRWKKLLVAGGVRDGRLHDARHTAATVLLLLGVHERTIMSVLGWSTTAMVSRYAHVIAPIQTDLAARLDSLLWASQKDVPAPAPAAGRGLPQ</sequence>
<dbReference type="InterPro" id="IPR050090">
    <property type="entry name" value="Tyrosine_recombinase_XerCD"/>
</dbReference>
<dbReference type="InterPro" id="IPR013762">
    <property type="entry name" value="Integrase-like_cat_sf"/>
</dbReference>
<keyword evidence="3" id="KW-0233">DNA recombination</keyword>
<protein>
    <submittedName>
        <fullName evidence="7">Integrase</fullName>
    </submittedName>
</protein>
<feature type="domain" description="Core-binding (CB)" evidence="6">
    <location>
        <begin position="69"/>
        <end position="158"/>
    </location>
</feature>
<comment type="caution">
    <text evidence="7">The sequence shown here is derived from an EMBL/GenBank/DDBJ whole genome shotgun (WGS) entry which is preliminary data.</text>
</comment>
<dbReference type="Proteomes" id="UP000758168">
    <property type="component" value="Unassembled WGS sequence"/>
</dbReference>
<dbReference type="InterPro" id="IPR010998">
    <property type="entry name" value="Integrase_recombinase_N"/>
</dbReference>
<dbReference type="CDD" id="cd01189">
    <property type="entry name" value="INT_ICEBs1_C_like"/>
    <property type="match status" value="1"/>
</dbReference>
<dbReference type="InterPro" id="IPR002104">
    <property type="entry name" value="Integrase_catalytic"/>
</dbReference>
<dbReference type="PANTHER" id="PTHR30349:SF91">
    <property type="entry name" value="INTA PROTEIN"/>
    <property type="match status" value="1"/>
</dbReference>
<dbReference type="PROSITE" id="PS51898">
    <property type="entry name" value="TYR_RECOMBINASE"/>
    <property type="match status" value="1"/>
</dbReference>
<evidence type="ECO:0000259" key="6">
    <source>
        <dbReference type="PROSITE" id="PS51900"/>
    </source>
</evidence>
<dbReference type="PROSITE" id="PS51900">
    <property type="entry name" value="CB"/>
    <property type="match status" value="1"/>
</dbReference>